<feature type="domain" description="Glycoside hydrolase family 5" evidence="11">
    <location>
        <begin position="100"/>
        <end position="252"/>
    </location>
</feature>
<protein>
    <recommendedName>
        <fullName evidence="4">mannan endo-1,4-beta-mannosidase</fullName>
        <ecNumber evidence="4">3.2.1.78</ecNumber>
    </recommendedName>
</protein>
<dbReference type="AlphaFoldDB" id="A0A4Z0A6Y7"/>
<evidence type="ECO:0000259" key="11">
    <source>
        <dbReference type="Pfam" id="PF26410"/>
    </source>
</evidence>
<comment type="catalytic activity">
    <reaction evidence="1">
        <text>Random hydrolysis of (1-&gt;4)-beta-D-mannosidic linkages in mannans, galactomannans and glucomannans.</text>
        <dbReference type="EC" id="3.2.1.78"/>
    </reaction>
</comment>
<evidence type="ECO:0000256" key="8">
    <source>
        <dbReference type="ARBA" id="ARBA00023295"/>
    </source>
</evidence>
<evidence type="ECO:0000256" key="4">
    <source>
        <dbReference type="ARBA" id="ARBA00012706"/>
    </source>
</evidence>
<evidence type="ECO:0000256" key="5">
    <source>
        <dbReference type="ARBA" id="ARBA00022525"/>
    </source>
</evidence>
<dbReference type="PANTHER" id="PTHR31451">
    <property type="match status" value="1"/>
</dbReference>
<feature type="region of interest" description="Disordered" evidence="9">
    <location>
        <begin position="130"/>
        <end position="151"/>
    </location>
</feature>
<comment type="similarity">
    <text evidence="3">Belongs to the glycosyl hydrolase 5 (cellulase A) family.</text>
</comment>
<proteinExistence type="inferred from homology"/>
<accession>A0A4Z0A6Y7</accession>
<evidence type="ECO:0000313" key="12">
    <source>
        <dbReference type="EMBL" id="TFY82097.1"/>
    </source>
</evidence>
<comment type="caution">
    <text evidence="12">The sequence shown here is derived from an EMBL/GenBank/DDBJ whole genome shotgun (WGS) entry which is preliminary data.</text>
</comment>
<evidence type="ECO:0000256" key="2">
    <source>
        <dbReference type="ARBA" id="ARBA00004613"/>
    </source>
</evidence>
<keyword evidence="13" id="KW-1185">Reference proteome</keyword>
<dbReference type="SUPFAM" id="SSF51445">
    <property type="entry name" value="(Trans)glycosidases"/>
    <property type="match status" value="1"/>
</dbReference>
<dbReference type="Gene3D" id="3.20.20.80">
    <property type="entry name" value="Glycosidases"/>
    <property type="match status" value="1"/>
</dbReference>
<dbReference type="EC" id="3.2.1.78" evidence="4"/>
<gene>
    <name evidence="12" type="ORF">EWM64_g1913</name>
</gene>
<keyword evidence="8" id="KW-0326">Glycosidase</keyword>
<comment type="subcellular location">
    <subcellularLocation>
        <location evidence="2">Secreted</location>
    </subcellularLocation>
</comment>
<dbReference type="InterPro" id="IPR017853">
    <property type="entry name" value="GH"/>
</dbReference>
<dbReference type="GO" id="GO:0016985">
    <property type="term" value="F:mannan endo-1,4-beta-mannosidase activity"/>
    <property type="evidence" value="ECO:0007669"/>
    <property type="project" value="UniProtKB-EC"/>
</dbReference>
<feature type="chain" id="PRO_5021227162" description="mannan endo-1,4-beta-mannosidase" evidence="10">
    <location>
        <begin position="19"/>
        <end position="252"/>
    </location>
</feature>
<keyword evidence="7" id="KW-0378">Hydrolase</keyword>
<evidence type="ECO:0000256" key="1">
    <source>
        <dbReference type="ARBA" id="ARBA00001678"/>
    </source>
</evidence>
<dbReference type="InterPro" id="IPR001547">
    <property type="entry name" value="Glyco_hydro_5"/>
</dbReference>
<dbReference type="InterPro" id="IPR045053">
    <property type="entry name" value="MAN-like"/>
</dbReference>
<organism evidence="12 13">
    <name type="scientific">Hericium alpestre</name>
    <dbReference type="NCBI Taxonomy" id="135208"/>
    <lineage>
        <taxon>Eukaryota</taxon>
        <taxon>Fungi</taxon>
        <taxon>Dikarya</taxon>
        <taxon>Basidiomycota</taxon>
        <taxon>Agaricomycotina</taxon>
        <taxon>Agaricomycetes</taxon>
        <taxon>Russulales</taxon>
        <taxon>Hericiaceae</taxon>
        <taxon>Hericium</taxon>
    </lineage>
</organism>
<dbReference type="Pfam" id="PF26410">
    <property type="entry name" value="GH5_mannosidase"/>
    <property type="match status" value="1"/>
</dbReference>
<keyword evidence="5" id="KW-0964">Secreted</keyword>
<dbReference type="PANTHER" id="PTHR31451:SF39">
    <property type="entry name" value="MANNAN ENDO-1,4-BETA-MANNOSIDASE 1"/>
    <property type="match status" value="1"/>
</dbReference>
<evidence type="ECO:0000256" key="6">
    <source>
        <dbReference type="ARBA" id="ARBA00022729"/>
    </source>
</evidence>
<sequence length="252" mass="27560">MRVSTCLSIAVNALAVYAAVTPSRTTAKRDSAASNFISTSNGNFVVNGSNFKFIGTNAYWLPYLNSDDDIDRTFANLSATGIKVLIANGTATVNTGPNGLQHLDKVMELAQKHGIYVLWSLTNNWNPVPNTTDSSNSTVARRNNAPTTPRNFLSNDYGGMDAYVREFGVAKQHDEFYTNETIKDLFKNYTKQVVSRFVTHPSVFSWEIANDARCNSSVPASASCNTNTVTAWHSEIADFIKTVDPNHLVSSG</sequence>
<dbReference type="STRING" id="135208.A0A4Z0A6Y7"/>
<feature type="signal peptide" evidence="10">
    <location>
        <begin position="1"/>
        <end position="18"/>
    </location>
</feature>
<dbReference type="EMBL" id="SFCI01000143">
    <property type="protein sequence ID" value="TFY82097.1"/>
    <property type="molecule type" value="Genomic_DNA"/>
</dbReference>
<dbReference type="Proteomes" id="UP000298061">
    <property type="component" value="Unassembled WGS sequence"/>
</dbReference>
<evidence type="ECO:0000256" key="9">
    <source>
        <dbReference type="SAM" id="MobiDB-lite"/>
    </source>
</evidence>
<dbReference type="GO" id="GO:0005576">
    <property type="term" value="C:extracellular region"/>
    <property type="evidence" value="ECO:0007669"/>
    <property type="project" value="UniProtKB-SubCell"/>
</dbReference>
<dbReference type="GO" id="GO:0046355">
    <property type="term" value="P:mannan catabolic process"/>
    <property type="evidence" value="ECO:0007669"/>
    <property type="project" value="UniProtKB-ARBA"/>
</dbReference>
<evidence type="ECO:0000313" key="13">
    <source>
        <dbReference type="Proteomes" id="UP000298061"/>
    </source>
</evidence>
<keyword evidence="6 10" id="KW-0732">Signal</keyword>
<feature type="non-terminal residue" evidence="12">
    <location>
        <position position="252"/>
    </location>
</feature>
<evidence type="ECO:0000256" key="3">
    <source>
        <dbReference type="ARBA" id="ARBA00005641"/>
    </source>
</evidence>
<evidence type="ECO:0000256" key="7">
    <source>
        <dbReference type="ARBA" id="ARBA00022801"/>
    </source>
</evidence>
<name>A0A4Z0A6Y7_9AGAM</name>
<reference evidence="12 13" key="1">
    <citation type="submission" date="2019-02" db="EMBL/GenBank/DDBJ databases">
        <title>Genome sequencing of the rare red list fungi Hericium alpestre (H. flagellum).</title>
        <authorList>
            <person name="Buettner E."/>
            <person name="Kellner H."/>
        </authorList>
    </citation>
    <scope>NUCLEOTIDE SEQUENCE [LARGE SCALE GENOMIC DNA]</scope>
    <source>
        <strain evidence="12 13">DSM 108284</strain>
    </source>
</reference>
<evidence type="ECO:0000256" key="10">
    <source>
        <dbReference type="SAM" id="SignalP"/>
    </source>
</evidence>
<dbReference type="OrthoDB" id="406631at2759"/>